<comment type="caution">
    <text evidence="2">The sequence shown here is derived from an EMBL/GenBank/DDBJ whole genome shotgun (WGS) entry which is preliminary data.</text>
</comment>
<evidence type="ECO:0000313" key="2">
    <source>
        <dbReference type="EMBL" id="GMA89612.1"/>
    </source>
</evidence>
<accession>A0ABQ6JS05</accession>
<gene>
    <name evidence="2" type="ORF">GCM10025869_01410</name>
</gene>
<name>A0ABQ6JS05_9MICO</name>
<dbReference type="Proteomes" id="UP001157069">
    <property type="component" value="Unassembled WGS sequence"/>
</dbReference>
<organism evidence="2 3">
    <name type="scientific">Homoserinibacter gongjuensis</name>
    <dbReference type="NCBI Taxonomy" id="1162968"/>
    <lineage>
        <taxon>Bacteria</taxon>
        <taxon>Bacillati</taxon>
        <taxon>Actinomycetota</taxon>
        <taxon>Actinomycetes</taxon>
        <taxon>Micrococcales</taxon>
        <taxon>Microbacteriaceae</taxon>
        <taxon>Homoserinibacter</taxon>
    </lineage>
</organism>
<keyword evidence="3" id="KW-1185">Reference proteome</keyword>
<keyword evidence="1" id="KW-0472">Membrane</keyword>
<feature type="transmembrane region" description="Helical" evidence="1">
    <location>
        <begin position="54"/>
        <end position="73"/>
    </location>
</feature>
<sequence length="140" mass="14187">MTATIERSAPRASVVALLVLAAVVAVAIATSLIALVARTAGAGDAFPPLQPQAYLTFAIAGTLLAIGGWALVVRLVRRSARLLRVLVPVLLVLSFVPDAVLLATGFLPGATPGAVIALMLMHPVVAGAAVLVGQRIAPAR</sequence>
<evidence type="ECO:0000313" key="3">
    <source>
        <dbReference type="Proteomes" id="UP001157069"/>
    </source>
</evidence>
<dbReference type="RefSeq" id="WP_284296968.1">
    <property type="nucleotide sequence ID" value="NZ_BSVA01000001.1"/>
</dbReference>
<dbReference type="InterPro" id="IPR045713">
    <property type="entry name" value="DUF6069"/>
</dbReference>
<dbReference type="Pfam" id="PF19545">
    <property type="entry name" value="DUF6069"/>
    <property type="match status" value="1"/>
</dbReference>
<feature type="transmembrane region" description="Helical" evidence="1">
    <location>
        <begin position="85"/>
        <end position="107"/>
    </location>
</feature>
<dbReference type="EMBL" id="BSVA01000001">
    <property type="protein sequence ID" value="GMA89612.1"/>
    <property type="molecule type" value="Genomic_DNA"/>
</dbReference>
<keyword evidence="1" id="KW-1133">Transmembrane helix</keyword>
<protein>
    <submittedName>
        <fullName evidence="2">Uncharacterized protein</fullName>
    </submittedName>
</protein>
<keyword evidence="1" id="KW-0812">Transmembrane</keyword>
<proteinExistence type="predicted"/>
<feature type="transmembrane region" description="Helical" evidence="1">
    <location>
        <begin position="113"/>
        <end position="133"/>
    </location>
</feature>
<reference evidence="3" key="1">
    <citation type="journal article" date="2019" name="Int. J. Syst. Evol. Microbiol.">
        <title>The Global Catalogue of Microorganisms (GCM) 10K type strain sequencing project: providing services to taxonomists for standard genome sequencing and annotation.</title>
        <authorList>
            <consortium name="The Broad Institute Genomics Platform"/>
            <consortium name="The Broad Institute Genome Sequencing Center for Infectious Disease"/>
            <person name="Wu L."/>
            <person name="Ma J."/>
        </authorList>
    </citation>
    <scope>NUCLEOTIDE SEQUENCE [LARGE SCALE GENOMIC DNA]</scope>
    <source>
        <strain evidence="3">NBRC 108755</strain>
    </source>
</reference>
<evidence type="ECO:0000256" key="1">
    <source>
        <dbReference type="SAM" id="Phobius"/>
    </source>
</evidence>
<feature type="transmembrane region" description="Helical" evidence="1">
    <location>
        <begin position="12"/>
        <end position="34"/>
    </location>
</feature>